<accession>A0A7I8DA70</accession>
<keyword evidence="3 7" id="KW-1133">Transmembrane helix</keyword>
<dbReference type="EMBL" id="AP023321">
    <property type="protein sequence ID" value="BCI61484.1"/>
    <property type="molecule type" value="Genomic_DNA"/>
</dbReference>
<proteinExistence type="inferred from homology"/>
<feature type="transmembrane region" description="Helical" evidence="7">
    <location>
        <begin position="110"/>
        <end position="132"/>
    </location>
</feature>
<evidence type="ECO:0000256" key="2">
    <source>
        <dbReference type="ARBA" id="ARBA00022692"/>
    </source>
</evidence>
<evidence type="ECO:0000256" key="1">
    <source>
        <dbReference type="ARBA" id="ARBA00022475"/>
    </source>
</evidence>
<organism evidence="9 10">
    <name type="scientific">Solibaculum mannosilyticum</name>
    <dbReference type="NCBI Taxonomy" id="2780922"/>
    <lineage>
        <taxon>Bacteria</taxon>
        <taxon>Bacillati</taxon>
        <taxon>Bacillota</taxon>
        <taxon>Clostridia</taxon>
        <taxon>Eubacteriales</taxon>
        <taxon>Oscillospiraceae</taxon>
        <taxon>Solibaculum</taxon>
    </lineage>
</organism>
<evidence type="ECO:0000256" key="3">
    <source>
        <dbReference type="ARBA" id="ARBA00022989"/>
    </source>
</evidence>
<protein>
    <recommendedName>
        <fullName evidence="7">Endolytic murein transglycosylase</fullName>
        <ecNumber evidence="7">4.2.2.29</ecNumber>
    </recommendedName>
    <alternativeName>
        <fullName evidence="7">Peptidoglycan lytic transglycosylase</fullName>
    </alternativeName>
    <alternativeName>
        <fullName evidence="7">Peptidoglycan polymerization terminase</fullName>
    </alternativeName>
</protein>
<comment type="similarity">
    <text evidence="7">Belongs to the transglycosylase MltG family.</text>
</comment>
<dbReference type="Proteomes" id="UP000593890">
    <property type="component" value="Chromosome"/>
</dbReference>
<feature type="compositionally biased region" description="Basic and acidic residues" evidence="8">
    <location>
        <begin position="1"/>
        <end position="12"/>
    </location>
</feature>
<keyword evidence="10" id="KW-1185">Reference proteome</keyword>
<dbReference type="GO" id="GO:0009252">
    <property type="term" value="P:peptidoglycan biosynthetic process"/>
    <property type="evidence" value="ECO:0007669"/>
    <property type="project" value="UniProtKB-UniRule"/>
</dbReference>
<feature type="site" description="Important for catalytic activity" evidence="7">
    <location>
        <position position="333"/>
    </location>
</feature>
<reference evidence="10" key="1">
    <citation type="submission" date="2020-07" db="EMBL/GenBank/DDBJ databases">
        <title>Complete genome sequencing of Clostridia bacterium strain 12CBH8.</title>
        <authorList>
            <person name="Sakamoto M."/>
            <person name="Murakami T."/>
            <person name="Mori H."/>
        </authorList>
    </citation>
    <scope>NUCLEOTIDE SEQUENCE [LARGE SCALE GENOMIC DNA]</scope>
    <source>
        <strain evidence="10">12CBH8</strain>
    </source>
</reference>
<evidence type="ECO:0000256" key="8">
    <source>
        <dbReference type="SAM" id="MobiDB-lite"/>
    </source>
</evidence>
<dbReference type="Pfam" id="PF02618">
    <property type="entry name" value="YceG"/>
    <property type="match status" value="1"/>
</dbReference>
<keyword evidence="2 7" id="KW-0812">Transmembrane</keyword>
<keyword evidence="1 7" id="KW-1003">Cell membrane</keyword>
<dbReference type="EC" id="4.2.2.29" evidence="7"/>
<dbReference type="HAMAP" id="MF_02065">
    <property type="entry name" value="MltG"/>
    <property type="match status" value="1"/>
</dbReference>
<comment type="catalytic activity">
    <reaction evidence="7">
        <text>a peptidoglycan chain = a peptidoglycan chain with N-acetyl-1,6-anhydromuramyl-[peptide] at the reducing end + a peptidoglycan chain with N-acetylglucosamine at the non-reducing end.</text>
        <dbReference type="EC" id="4.2.2.29"/>
    </reaction>
</comment>
<comment type="function">
    <text evidence="7">Functions as a peptidoglycan terminase that cleaves nascent peptidoglycan strands endolytically to terminate their elongation.</text>
</comment>
<comment type="subcellular location">
    <subcellularLocation>
        <location evidence="7">Cell membrane</location>
        <topology evidence="7">Single-pass membrane protein</topology>
    </subcellularLocation>
</comment>
<gene>
    <name evidence="7" type="primary">mltG</name>
    <name evidence="9" type="ORF">C12CBH8_21230</name>
</gene>
<evidence type="ECO:0000313" key="9">
    <source>
        <dbReference type="EMBL" id="BCI61484.1"/>
    </source>
</evidence>
<dbReference type="GO" id="GO:0008932">
    <property type="term" value="F:lytic endotransglycosylase activity"/>
    <property type="evidence" value="ECO:0007669"/>
    <property type="project" value="UniProtKB-UniRule"/>
</dbReference>
<keyword evidence="4 7" id="KW-0472">Membrane</keyword>
<dbReference type="PANTHER" id="PTHR30518">
    <property type="entry name" value="ENDOLYTIC MUREIN TRANSGLYCOSYLASE"/>
    <property type="match status" value="1"/>
</dbReference>
<dbReference type="Gene3D" id="3.30.1490.480">
    <property type="entry name" value="Endolytic murein transglycosylase"/>
    <property type="match status" value="1"/>
</dbReference>
<dbReference type="KEGG" id="sman:C12CBH8_21230"/>
<dbReference type="AlphaFoldDB" id="A0A7I8DA70"/>
<dbReference type="Gene3D" id="3.30.160.60">
    <property type="entry name" value="Classic Zinc Finger"/>
    <property type="match status" value="1"/>
</dbReference>
<dbReference type="CDD" id="cd08010">
    <property type="entry name" value="MltG_like"/>
    <property type="match status" value="1"/>
</dbReference>
<dbReference type="NCBIfam" id="TIGR00247">
    <property type="entry name" value="endolytic transglycosylase MltG"/>
    <property type="match status" value="1"/>
</dbReference>
<dbReference type="RefSeq" id="WP_215533230.1">
    <property type="nucleotide sequence ID" value="NZ_AP023321.1"/>
</dbReference>
<keyword evidence="5 7" id="KW-0456">Lyase</keyword>
<feature type="compositionally biased region" description="Basic and acidic residues" evidence="8">
    <location>
        <begin position="63"/>
        <end position="75"/>
    </location>
</feature>
<feature type="region of interest" description="Disordered" evidence="8">
    <location>
        <begin position="1"/>
        <end position="33"/>
    </location>
</feature>
<dbReference type="PANTHER" id="PTHR30518:SF2">
    <property type="entry name" value="ENDOLYTIC MUREIN TRANSGLYCOSYLASE"/>
    <property type="match status" value="1"/>
</dbReference>
<feature type="region of interest" description="Disordered" evidence="8">
    <location>
        <begin position="50"/>
        <end position="92"/>
    </location>
</feature>
<dbReference type="GO" id="GO:0005886">
    <property type="term" value="C:plasma membrane"/>
    <property type="evidence" value="ECO:0007669"/>
    <property type="project" value="UniProtKB-SubCell"/>
</dbReference>
<name>A0A7I8DA70_9FIRM</name>
<evidence type="ECO:0000256" key="4">
    <source>
        <dbReference type="ARBA" id="ARBA00023136"/>
    </source>
</evidence>
<keyword evidence="6 7" id="KW-0961">Cell wall biogenesis/degradation</keyword>
<dbReference type="InterPro" id="IPR003770">
    <property type="entry name" value="MLTG-like"/>
</dbReference>
<dbReference type="GO" id="GO:0071555">
    <property type="term" value="P:cell wall organization"/>
    <property type="evidence" value="ECO:0007669"/>
    <property type="project" value="UniProtKB-KW"/>
</dbReference>
<evidence type="ECO:0000256" key="7">
    <source>
        <dbReference type="HAMAP-Rule" id="MF_02065"/>
    </source>
</evidence>
<evidence type="ECO:0000313" key="10">
    <source>
        <dbReference type="Proteomes" id="UP000593890"/>
    </source>
</evidence>
<sequence>MSPDQNDFKDLPEESPAGQREADVFSDFPVPEDDGLKSIEELNLFENTGDDFTDLSQMAGEEPPVHRQPESREQPDSLGDTRIITPKGEKAPKKKHRFLKDQNVNGCLKGLIYAVVIVGISLLLSYFLILGINDMLGLVKNDKSVTVTIPEGADSKQITEILKESGAVQQPFFFNLYMSLTKSDEKIKSGEYEINTNYDYMAIINSLKGSSEERQIVSLTFPEGWTLDQIVDLLVQNNICDRESLINELNEGDFSDYSLVAAIPNDSDRYRRLEGYLFPDTYEFYVGESAESVIKKMLYNTEKKFDDDMRKRAEELGMTADEVLTLASIIQKESGVYEQMTTISSVFHNRLKSKEFPRLESDTTDKYGTSAYDTYTIEGLPPGPICSPGYEAIKAALTPDTTDYLFFVTDNDGNYYYSKTYQQHLVNIQKAREVNSQIGGTGTREEDEEE</sequence>
<evidence type="ECO:0000256" key="6">
    <source>
        <dbReference type="ARBA" id="ARBA00023316"/>
    </source>
</evidence>
<evidence type="ECO:0000256" key="5">
    <source>
        <dbReference type="ARBA" id="ARBA00023239"/>
    </source>
</evidence>